<dbReference type="AlphaFoldDB" id="A0A9D4UA86"/>
<gene>
    <name evidence="1" type="ORF">GOP47_0020988</name>
</gene>
<keyword evidence="2" id="KW-1185">Reference proteome</keyword>
<dbReference type="EMBL" id="JABFUD020000020">
    <property type="protein sequence ID" value="KAI5064318.1"/>
    <property type="molecule type" value="Genomic_DNA"/>
</dbReference>
<evidence type="ECO:0000313" key="2">
    <source>
        <dbReference type="Proteomes" id="UP000886520"/>
    </source>
</evidence>
<proteinExistence type="predicted"/>
<evidence type="ECO:0000313" key="1">
    <source>
        <dbReference type="EMBL" id="KAI5064318.1"/>
    </source>
</evidence>
<dbReference type="Proteomes" id="UP000886520">
    <property type="component" value="Chromosome 20"/>
</dbReference>
<comment type="caution">
    <text evidence="1">The sequence shown here is derived from an EMBL/GenBank/DDBJ whole genome shotgun (WGS) entry which is preliminary data.</text>
</comment>
<protein>
    <submittedName>
        <fullName evidence="1">Uncharacterized protein</fullName>
    </submittedName>
</protein>
<reference evidence="1" key="1">
    <citation type="submission" date="2021-01" db="EMBL/GenBank/DDBJ databases">
        <title>Adiantum capillus-veneris genome.</title>
        <authorList>
            <person name="Fang Y."/>
            <person name="Liao Q."/>
        </authorList>
    </citation>
    <scope>NUCLEOTIDE SEQUENCE</scope>
    <source>
        <strain evidence="1">H3</strain>
        <tissue evidence="1">Leaf</tissue>
    </source>
</reference>
<name>A0A9D4UA86_ADICA</name>
<organism evidence="1 2">
    <name type="scientific">Adiantum capillus-veneris</name>
    <name type="common">Maidenhair fern</name>
    <dbReference type="NCBI Taxonomy" id="13818"/>
    <lineage>
        <taxon>Eukaryota</taxon>
        <taxon>Viridiplantae</taxon>
        <taxon>Streptophyta</taxon>
        <taxon>Embryophyta</taxon>
        <taxon>Tracheophyta</taxon>
        <taxon>Polypodiopsida</taxon>
        <taxon>Polypodiidae</taxon>
        <taxon>Polypodiales</taxon>
        <taxon>Pteridineae</taxon>
        <taxon>Pteridaceae</taxon>
        <taxon>Vittarioideae</taxon>
        <taxon>Adiantum</taxon>
    </lineage>
</organism>
<accession>A0A9D4UA86</accession>
<dbReference type="OrthoDB" id="1914091at2759"/>
<sequence>MSLKSKGHHRSGAHIKSADASSSVAAVFESRPDETLLSAELLSTLYSPDCSDKEAEDRAHRILLPLVKAQVSLFKENPHLETIREFRIACAVCPQQTLFRGWSALHIHAQKYWKCFPNQHQGYSKALSEVLQAEKVGSLAAAATTDGLAWPPVLLVDNGAGKTTFDGALRRSKGLQGMDVPCTLNDMELEEVLAVYKKRKGDDRDVVVYPASEIGLLDADKLTDALDQNPHLAGCLKVRVSKDEAQLKSSLKEHLYADDDGHETYRREKENDDKASGAVHSEFDYEKHRPMGTWATLKEIRDSGRVGLILGKWAKGFAKGKEHSLAYKWPFQKSRKLREMDEKFQESLRRHHAAGAAGSEKLKLQLDEIEKQLRKERLLWLKEISGVREQFEDVEKDIANDEAHKDLDRRIVQMNLEKEMKEESDEELEELFSHRLKQGLALHRKRQQNIEESERNREMMLRGWRYEENNFRKQAELAKEERDCITRSLEHEEMLDSISRILEGCGCCHHEGGCNVEECGCHPWK</sequence>